<proteinExistence type="predicted"/>
<dbReference type="OrthoDB" id="6180861at2"/>
<protein>
    <submittedName>
        <fullName evidence="1">Uncharacterized protein</fullName>
    </submittedName>
</protein>
<dbReference type="AlphaFoldDB" id="A0A1H8K4A1"/>
<evidence type="ECO:0000313" key="2">
    <source>
        <dbReference type="Proteomes" id="UP000199054"/>
    </source>
</evidence>
<sequence length="269" mass="29921">MTDLFTKPAKAIRLKASDIRAGMKKRWCDPQWAIMWEVGEGTGAMSGRYADAVMMSLWPSRGLELHGVEIKISRSDWKREAADPSKAEAIARYCDRWWVHTPPGIVDDLSDLPPAWGLREFDGKRWTTIREAEKTHAEQISRSFLAAMLRRADGVMQGMIADATREAREISHAEAERQRAQFKQQVDDAVKRRTAVLEESAANVAKFEAAFGEGQAASWNTDPVAWGRAARALADCRDGFSPLVARLRKAADEIEALEGLAKNQPEGAA</sequence>
<organism evidence="1 2">
    <name type="scientific">Paracoccus alcaliphilus</name>
    <dbReference type="NCBI Taxonomy" id="34002"/>
    <lineage>
        <taxon>Bacteria</taxon>
        <taxon>Pseudomonadati</taxon>
        <taxon>Pseudomonadota</taxon>
        <taxon>Alphaproteobacteria</taxon>
        <taxon>Rhodobacterales</taxon>
        <taxon>Paracoccaceae</taxon>
        <taxon>Paracoccus</taxon>
    </lineage>
</organism>
<dbReference type="EMBL" id="FODE01000020">
    <property type="protein sequence ID" value="SEN87830.1"/>
    <property type="molecule type" value="Genomic_DNA"/>
</dbReference>
<gene>
    <name evidence="1" type="ORF">SAMN04489859_102052</name>
</gene>
<accession>A0A1H8K4A1</accession>
<dbReference type="Proteomes" id="UP000199054">
    <property type="component" value="Unassembled WGS sequence"/>
</dbReference>
<dbReference type="RefSeq" id="WP_090613524.1">
    <property type="nucleotide sequence ID" value="NZ_CP067124.1"/>
</dbReference>
<dbReference type="STRING" id="34002.SAMN04489859_102052"/>
<keyword evidence="2" id="KW-1185">Reference proteome</keyword>
<evidence type="ECO:0000313" key="1">
    <source>
        <dbReference type="EMBL" id="SEN87830.1"/>
    </source>
</evidence>
<reference evidence="1 2" key="1">
    <citation type="submission" date="2016-10" db="EMBL/GenBank/DDBJ databases">
        <authorList>
            <person name="de Groot N.N."/>
        </authorList>
    </citation>
    <scope>NUCLEOTIDE SEQUENCE [LARGE SCALE GENOMIC DNA]</scope>
    <source>
        <strain evidence="1 2">DSM 8512</strain>
    </source>
</reference>
<name>A0A1H8K4A1_9RHOB</name>